<feature type="binding site" evidence="4">
    <location>
        <begin position="65"/>
        <end position="68"/>
    </location>
    <ligand>
        <name>GTP</name>
        <dbReference type="ChEBI" id="CHEBI:37565"/>
    </ligand>
</feature>
<evidence type="ECO:0000259" key="6">
    <source>
        <dbReference type="Pfam" id="PF22740"/>
    </source>
</evidence>
<evidence type="ECO:0000256" key="2">
    <source>
        <dbReference type="ARBA" id="ARBA00022840"/>
    </source>
</evidence>
<dbReference type="PANTHER" id="PTHR30448">
    <property type="entry name" value="RNASE ADAPTER PROTEIN RAPZ"/>
    <property type="match status" value="1"/>
</dbReference>
<gene>
    <name evidence="7" type="primary">rapZ</name>
    <name evidence="7" type="ORF">ENV75_02775</name>
</gene>
<dbReference type="InterPro" id="IPR053930">
    <property type="entry name" value="RapZ-like_N"/>
</dbReference>
<dbReference type="InterPro" id="IPR053931">
    <property type="entry name" value="RapZ_C"/>
</dbReference>
<feature type="domain" description="RapZ C-terminal" evidence="6">
    <location>
        <begin position="168"/>
        <end position="286"/>
    </location>
</feature>
<protein>
    <submittedName>
        <fullName evidence="7">RNase adapter RapZ</fullName>
    </submittedName>
</protein>
<evidence type="ECO:0000256" key="1">
    <source>
        <dbReference type="ARBA" id="ARBA00022741"/>
    </source>
</evidence>
<dbReference type="GO" id="GO:0005524">
    <property type="term" value="F:ATP binding"/>
    <property type="evidence" value="ECO:0007669"/>
    <property type="project" value="UniProtKB-UniRule"/>
</dbReference>
<keyword evidence="1 4" id="KW-0547">Nucleotide-binding</keyword>
<evidence type="ECO:0000256" key="3">
    <source>
        <dbReference type="ARBA" id="ARBA00023134"/>
    </source>
</evidence>
<accession>A0A7C4AJ68</accession>
<feature type="domain" description="RapZ-like N-terminal" evidence="5">
    <location>
        <begin position="10"/>
        <end position="162"/>
    </location>
</feature>
<sequence>MSDFDSEKFIVIVTGVSGGGKTVTLRTLEDIGFFCIDNLPPQVVLDFLGMLNGYNGLKNIAIGIDIRVHRFFKKAVDVIKKIKDAYKSEVLFLEADDETILRRYKETRRPHPLSALHSDLLKAIKEERILLYPIRNFSDRIIDTSSFSPHELKFLIRSMYGGELISPSITIISFGYKKGVPTNADLVFDTRFLPNPYFVPSLTELNGKDEAVKDFVLKQHETIEFLKHLKEFLKFAVSAYKKEGRPYLTIAIGCTGGKHRSVVLAEEIAKYLFNFSVNPVVIHRDL</sequence>
<dbReference type="PIRSF" id="PIRSF005052">
    <property type="entry name" value="P-loopkin"/>
    <property type="match status" value="1"/>
</dbReference>
<dbReference type="Pfam" id="PF22740">
    <property type="entry name" value="PapZ_C"/>
    <property type="match status" value="1"/>
</dbReference>
<dbReference type="HAMAP" id="MF_00636">
    <property type="entry name" value="RapZ_like"/>
    <property type="match status" value="1"/>
</dbReference>
<dbReference type="PANTHER" id="PTHR30448:SF0">
    <property type="entry name" value="RNASE ADAPTER PROTEIN RAPZ"/>
    <property type="match status" value="1"/>
</dbReference>
<dbReference type="AlphaFoldDB" id="A0A7C4AJ68"/>
<dbReference type="Pfam" id="PF03668">
    <property type="entry name" value="RapZ-like_N"/>
    <property type="match status" value="1"/>
</dbReference>
<name>A0A7C4AJ68_9BACT</name>
<organism evidence="7">
    <name type="scientific">Thermodesulfovibrio aggregans</name>
    <dbReference type="NCBI Taxonomy" id="86166"/>
    <lineage>
        <taxon>Bacteria</taxon>
        <taxon>Pseudomonadati</taxon>
        <taxon>Nitrospirota</taxon>
        <taxon>Thermodesulfovibrionia</taxon>
        <taxon>Thermodesulfovibrionales</taxon>
        <taxon>Thermodesulfovibrionaceae</taxon>
        <taxon>Thermodesulfovibrio</taxon>
    </lineage>
</organism>
<dbReference type="GO" id="GO:0005525">
    <property type="term" value="F:GTP binding"/>
    <property type="evidence" value="ECO:0007669"/>
    <property type="project" value="UniProtKB-UniRule"/>
</dbReference>
<evidence type="ECO:0000259" key="5">
    <source>
        <dbReference type="Pfam" id="PF03668"/>
    </source>
</evidence>
<dbReference type="EMBL" id="DTHO01000022">
    <property type="protein sequence ID" value="HGG99361.1"/>
    <property type="molecule type" value="Genomic_DNA"/>
</dbReference>
<dbReference type="SUPFAM" id="SSF52540">
    <property type="entry name" value="P-loop containing nucleoside triphosphate hydrolases"/>
    <property type="match status" value="1"/>
</dbReference>
<comment type="caution">
    <text evidence="7">The sequence shown here is derived from an EMBL/GenBank/DDBJ whole genome shotgun (WGS) entry which is preliminary data.</text>
</comment>
<keyword evidence="2 4" id="KW-0067">ATP-binding</keyword>
<keyword evidence="3 4" id="KW-0342">GTP-binding</keyword>
<evidence type="ECO:0000313" key="7">
    <source>
        <dbReference type="EMBL" id="HGG99361.1"/>
    </source>
</evidence>
<dbReference type="InterPro" id="IPR005337">
    <property type="entry name" value="RapZ-like"/>
</dbReference>
<evidence type="ECO:0000256" key="4">
    <source>
        <dbReference type="HAMAP-Rule" id="MF_00636"/>
    </source>
</evidence>
<feature type="binding site" evidence="4">
    <location>
        <begin position="15"/>
        <end position="22"/>
    </location>
    <ligand>
        <name>ATP</name>
        <dbReference type="ChEBI" id="CHEBI:30616"/>
    </ligand>
</feature>
<reference evidence="7" key="1">
    <citation type="journal article" date="2020" name="mSystems">
        <title>Genome- and Community-Level Interaction Insights into Carbon Utilization and Element Cycling Functions of Hydrothermarchaeota in Hydrothermal Sediment.</title>
        <authorList>
            <person name="Zhou Z."/>
            <person name="Liu Y."/>
            <person name="Xu W."/>
            <person name="Pan J."/>
            <person name="Luo Z.H."/>
            <person name="Li M."/>
        </authorList>
    </citation>
    <scope>NUCLEOTIDE SEQUENCE [LARGE SCALE GENOMIC DNA]</scope>
    <source>
        <strain evidence="7">SpSt-788</strain>
    </source>
</reference>
<dbReference type="NCBIfam" id="NF003828">
    <property type="entry name" value="PRK05416.1"/>
    <property type="match status" value="1"/>
</dbReference>
<dbReference type="InterPro" id="IPR027417">
    <property type="entry name" value="P-loop_NTPase"/>
</dbReference>
<proteinExistence type="inferred from homology"/>